<sequence length="56" mass="6520">MTFDESKVQVSLLELSKLLQEGENKATIVEKQLDKVEKDISMLLEQLKEIEKKENK</sequence>
<evidence type="ECO:0000313" key="2">
    <source>
        <dbReference type="EMBL" id="CCF60469.1"/>
    </source>
</evidence>
<dbReference type="KEGG" id="kaf:KAFR_0K01140"/>
<keyword evidence="3" id="KW-1185">Reference proteome</keyword>
<dbReference type="HOGENOM" id="CLU_3014479_0_0_1"/>
<feature type="coiled-coil region" evidence="1">
    <location>
        <begin position="19"/>
        <end position="53"/>
    </location>
</feature>
<dbReference type="Proteomes" id="UP000005220">
    <property type="component" value="Chromosome 11"/>
</dbReference>
<dbReference type="GeneID" id="13886658"/>
<organism evidence="2 3">
    <name type="scientific">Kazachstania africana (strain ATCC 22294 / BCRC 22015 / CBS 2517 / CECT 1963 / NBRC 1671 / NRRL Y-8276)</name>
    <name type="common">Yeast</name>
    <name type="synonym">Kluyveromyces africanus</name>
    <dbReference type="NCBI Taxonomy" id="1071382"/>
    <lineage>
        <taxon>Eukaryota</taxon>
        <taxon>Fungi</taxon>
        <taxon>Dikarya</taxon>
        <taxon>Ascomycota</taxon>
        <taxon>Saccharomycotina</taxon>
        <taxon>Saccharomycetes</taxon>
        <taxon>Saccharomycetales</taxon>
        <taxon>Saccharomycetaceae</taxon>
        <taxon>Kazachstania</taxon>
    </lineage>
</organism>
<dbReference type="RefSeq" id="XP_003959604.1">
    <property type="nucleotide sequence ID" value="XM_003959555.1"/>
</dbReference>
<accession>H2B1G9</accession>
<reference evidence="2 3" key="1">
    <citation type="journal article" date="2011" name="Proc. Natl. Acad. Sci. U.S.A.">
        <title>Evolutionary erosion of yeast sex chromosomes by mating-type switching accidents.</title>
        <authorList>
            <person name="Gordon J.L."/>
            <person name="Armisen D."/>
            <person name="Proux-Wera E."/>
            <person name="Oheigeartaigh S.S."/>
            <person name="Byrne K.P."/>
            <person name="Wolfe K.H."/>
        </authorList>
    </citation>
    <scope>NUCLEOTIDE SEQUENCE [LARGE SCALE GENOMIC DNA]</scope>
    <source>
        <strain evidence="3">ATCC 22294 / BCRC 22015 / CBS 2517 / CECT 1963 / NBRC 1671 / NRRL Y-8276</strain>
    </source>
</reference>
<keyword evidence="1" id="KW-0175">Coiled coil</keyword>
<dbReference type="AlphaFoldDB" id="H2B1G9"/>
<dbReference type="InParanoid" id="H2B1G9"/>
<evidence type="ECO:0000256" key="1">
    <source>
        <dbReference type="SAM" id="Coils"/>
    </source>
</evidence>
<dbReference type="EMBL" id="HE650831">
    <property type="protein sequence ID" value="CCF60469.1"/>
    <property type="molecule type" value="Genomic_DNA"/>
</dbReference>
<gene>
    <name evidence="2" type="primary">KAFR0K01140</name>
    <name evidence="2" type="ORF">KAFR_0K01140</name>
</gene>
<proteinExistence type="predicted"/>
<evidence type="ECO:0000313" key="3">
    <source>
        <dbReference type="Proteomes" id="UP000005220"/>
    </source>
</evidence>
<name>H2B1G9_KAZAF</name>
<protein>
    <submittedName>
        <fullName evidence="2">Uncharacterized protein</fullName>
    </submittedName>
</protein>